<dbReference type="InterPro" id="IPR000700">
    <property type="entry name" value="PAS-assoc_C"/>
</dbReference>
<dbReference type="Pfam" id="PF13426">
    <property type="entry name" value="PAS_9"/>
    <property type="match status" value="1"/>
</dbReference>
<feature type="domain" description="PAC" evidence="2">
    <location>
        <begin position="207"/>
        <end position="261"/>
    </location>
</feature>
<dbReference type="Gene3D" id="3.30.450.20">
    <property type="entry name" value="PAS domain"/>
    <property type="match status" value="3"/>
</dbReference>
<dbReference type="PANTHER" id="PTHR44757">
    <property type="entry name" value="DIGUANYLATE CYCLASE DGCP"/>
    <property type="match status" value="1"/>
</dbReference>
<name>A0ABT6Z9T5_9BACT</name>
<evidence type="ECO:0000259" key="2">
    <source>
        <dbReference type="PROSITE" id="PS50113"/>
    </source>
</evidence>
<protein>
    <submittedName>
        <fullName evidence="3">PAS domain S-box protein</fullName>
    </submittedName>
</protein>
<dbReference type="Pfam" id="PF00989">
    <property type="entry name" value="PAS"/>
    <property type="match status" value="1"/>
</dbReference>
<dbReference type="SUPFAM" id="SSF55785">
    <property type="entry name" value="PYP-like sensor domain (PAS domain)"/>
    <property type="match status" value="3"/>
</dbReference>
<gene>
    <name evidence="3" type="ORF">QM481_22880</name>
</gene>
<dbReference type="InterPro" id="IPR035965">
    <property type="entry name" value="PAS-like_dom_sf"/>
</dbReference>
<dbReference type="InterPro" id="IPR052155">
    <property type="entry name" value="Biofilm_reg_signaling"/>
</dbReference>
<dbReference type="Proteomes" id="UP001225761">
    <property type="component" value="Unassembled WGS sequence"/>
</dbReference>
<reference evidence="3 4" key="1">
    <citation type="submission" date="2023-05" db="EMBL/GenBank/DDBJ databases">
        <title>Novel species of genus Flectobacillus isolated from stream in China.</title>
        <authorList>
            <person name="Lu H."/>
        </authorList>
    </citation>
    <scope>NUCLEOTIDE SEQUENCE [LARGE SCALE GENOMIC DNA]</scope>
    <source>
        <strain evidence="3 4">LFS242W</strain>
    </source>
</reference>
<keyword evidence="4" id="KW-1185">Reference proteome</keyword>
<proteinExistence type="predicted"/>
<dbReference type="InterPro" id="IPR013767">
    <property type="entry name" value="PAS_fold"/>
</dbReference>
<organism evidence="3 4">
    <name type="scientific">Flectobacillus rivi</name>
    <dbReference type="NCBI Taxonomy" id="2984209"/>
    <lineage>
        <taxon>Bacteria</taxon>
        <taxon>Pseudomonadati</taxon>
        <taxon>Bacteroidota</taxon>
        <taxon>Cytophagia</taxon>
        <taxon>Cytophagales</taxon>
        <taxon>Flectobacillaceae</taxon>
        <taxon>Flectobacillus</taxon>
    </lineage>
</organism>
<accession>A0ABT6Z9T5</accession>
<dbReference type="RefSeq" id="WP_283383498.1">
    <property type="nucleotide sequence ID" value="NZ_JASHIE010000020.1"/>
</dbReference>
<dbReference type="EMBL" id="JASHIE010000020">
    <property type="protein sequence ID" value="MDI9877404.1"/>
    <property type="molecule type" value="Genomic_DNA"/>
</dbReference>
<dbReference type="SMART" id="SM00091">
    <property type="entry name" value="PAS"/>
    <property type="match status" value="3"/>
</dbReference>
<comment type="caution">
    <text evidence="3">The sequence shown here is derived from an EMBL/GenBank/DDBJ whole genome shotgun (WGS) entry which is preliminary data.</text>
</comment>
<dbReference type="PROSITE" id="PS50113">
    <property type="entry name" value="PAC"/>
    <property type="match status" value="1"/>
</dbReference>
<evidence type="ECO:0000313" key="3">
    <source>
        <dbReference type="EMBL" id="MDI9877404.1"/>
    </source>
</evidence>
<feature type="domain" description="PAS" evidence="1">
    <location>
        <begin position="262"/>
        <end position="315"/>
    </location>
</feature>
<dbReference type="PROSITE" id="PS50112">
    <property type="entry name" value="PAS"/>
    <property type="match status" value="1"/>
</dbReference>
<dbReference type="InterPro" id="IPR000014">
    <property type="entry name" value="PAS"/>
</dbReference>
<evidence type="ECO:0000259" key="1">
    <source>
        <dbReference type="PROSITE" id="PS50112"/>
    </source>
</evidence>
<evidence type="ECO:0000313" key="4">
    <source>
        <dbReference type="Proteomes" id="UP001225761"/>
    </source>
</evidence>
<dbReference type="NCBIfam" id="TIGR00229">
    <property type="entry name" value="sensory_box"/>
    <property type="match status" value="2"/>
</dbReference>
<sequence length="461" mass="53194">MLNSSEIPLSDTFKAILDSSPESFVLLSANHSVILFNRTLQQTISRFFNKALQIGDDYHDYLFESTRQLYAESFQKALGGEITIVQNEAIVGDITIWLEYKMNPVYDANHELIGIALYIKNIDAQKKAELALELANTTFEAIFANNTEGLILISKYFKVLQFNHAIAQRLFENIGKKIYVGADFREFIYAKEPQQLLDLFTLACEGQTIEQEILTKTAYGEEIWFTVKMYPVFDKHKQLLGVVVQSFSIDEKKNAEISMQESEMKFRRIIETAPIAILIVNDQMKITLSNPETEKIFGYTHQEIMNQHIDLLIPSRFKNTHHLHTAEYLETPRMYHMGAGRFIPAITKDGKELIVEVSLNSFIVNGKQLVLAMIQDVTARTQNEIQLKDQVQILEKIAWQHSHEIRRPVANIKGLIDLINMDYEDFRSIPTWTFLEQEVETLDKVIHKIVADTYRDYKGKK</sequence>
<dbReference type="CDD" id="cd00130">
    <property type="entry name" value="PAS"/>
    <property type="match status" value="1"/>
</dbReference>
<dbReference type="PANTHER" id="PTHR44757:SF2">
    <property type="entry name" value="BIOFILM ARCHITECTURE MAINTENANCE PROTEIN MBAA"/>
    <property type="match status" value="1"/>
</dbReference>